<dbReference type="Pfam" id="PF16916">
    <property type="entry name" value="ZT_dimer"/>
    <property type="match status" value="1"/>
</dbReference>
<protein>
    <submittedName>
        <fullName evidence="11">Cation transporter</fullName>
    </submittedName>
</protein>
<dbReference type="PANTHER" id="PTHR43840:SF15">
    <property type="entry name" value="MITOCHONDRIAL METAL TRANSPORTER 1-RELATED"/>
    <property type="match status" value="1"/>
</dbReference>
<keyword evidence="4 8" id="KW-0812">Transmembrane</keyword>
<organism evidence="11 12">
    <name type="scientific">Dactylosporangium roseum</name>
    <dbReference type="NCBI Taxonomy" id="47989"/>
    <lineage>
        <taxon>Bacteria</taxon>
        <taxon>Bacillati</taxon>
        <taxon>Actinomycetota</taxon>
        <taxon>Actinomycetes</taxon>
        <taxon>Micromonosporales</taxon>
        <taxon>Micromonosporaceae</taxon>
        <taxon>Dactylosporangium</taxon>
    </lineage>
</organism>
<feature type="transmembrane region" description="Helical" evidence="8">
    <location>
        <begin position="215"/>
        <end position="232"/>
    </location>
</feature>
<sequence length="336" mass="35574">MLRTHGHGGWWHRFRHRAGHLLVPHSHDAGDKVDAAMEGSREGMRALWVSLLVLGATAMLQAVIAAWSGSVALLGDTLHNVADALTAVPLGIAFLLGRLPANRRYTYGYGRAEDLAGIVIVLTIAASAGFTVYEAVDRLIHPAGVTRLPFVAAAGVVGFVGNELVARYRIAVGRRIGSAALVADGLHARTDGFTSLAVLLSAGGLAVGWRWADPAVGLLITVAILFVLKDAAREVYRRLMDAVDPALLSRAEEALAGTPGVLAVGALRMRWIGHRLHAETDLVVAGDLTLVQAHAIAVEAEHRLLHAVPRLTAATVHPDPKGTHAHAGLDHHRPSV</sequence>
<feature type="domain" description="Cation efflux protein transmembrane" evidence="9">
    <location>
        <begin position="47"/>
        <end position="240"/>
    </location>
</feature>
<dbReference type="Proteomes" id="UP001058271">
    <property type="component" value="Chromosome"/>
</dbReference>
<keyword evidence="12" id="KW-1185">Reference proteome</keyword>
<name>A0ABY5Z5S3_9ACTN</name>
<dbReference type="InterPro" id="IPR036837">
    <property type="entry name" value="Cation_efflux_CTD_sf"/>
</dbReference>
<evidence type="ECO:0000313" key="11">
    <source>
        <dbReference type="EMBL" id="UWZ37401.1"/>
    </source>
</evidence>
<evidence type="ECO:0000256" key="4">
    <source>
        <dbReference type="ARBA" id="ARBA00022692"/>
    </source>
</evidence>
<feature type="transmembrane region" description="Helical" evidence="8">
    <location>
        <begin position="113"/>
        <end position="133"/>
    </location>
</feature>
<evidence type="ECO:0000256" key="6">
    <source>
        <dbReference type="ARBA" id="ARBA00023136"/>
    </source>
</evidence>
<comment type="similarity">
    <text evidence="2">Belongs to the cation diffusion facilitator (CDF) transporter (TC 2.A.4) family.</text>
</comment>
<evidence type="ECO:0000256" key="2">
    <source>
        <dbReference type="ARBA" id="ARBA00008114"/>
    </source>
</evidence>
<evidence type="ECO:0000313" key="12">
    <source>
        <dbReference type="Proteomes" id="UP001058271"/>
    </source>
</evidence>
<feature type="domain" description="Cation efflux protein cytoplasmic" evidence="10">
    <location>
        <begin position="246"/>
        <end position="320"/>
    </location>
</feature>
<dbReference type="Pfam" id="PF01545">
    <property type="entry name" value="Cation_efflux"/>
    <property type="match status" value="1"/>
</dbReference>
<dbReference type="InterPro" id="IPR027470">
    <property type="entry name" value="Cation_efflux_CTD"/>
</dbReference>
<keyword evidence="6 8" id="KW-0472">Membrane</keyword>
<evidence type="ECO:0000256" key="8">
    <source>
        <dbReference type="SAM" id="Phobius"/>
    </source>
</evidence>
<dbReference type="Gene3D" id="3.30.70.1350">
    <property type="entry name" value="Cation efflux protein, cytoplasmic domain"/>
    <property type="match status" value="1"/>
</dbReference>
<proteinExistence type="inferred from homology"/>
<keyword evidence="3" id="KW-0813">Transport</keyword>
<reference evidence="11" key="1">
    <citation type="submission" date="2021-04" db="EMBL/GenBank/DDBJ databases">
        <title>Biosynthetic gene clusters of Dactylosporangioum roseum.</title>
        <authorList>
            <person name="Hartkoorn R.C."/>
            <person name="Beaudoing E."/>
            <person name="Hot D."/>
            <person name="Moureu S."/>
        </authorList>
    </citation>
    <scope>NUCLEOTIDE SEQUENCE</scope>
    <source>
        <strain evidence="11">NRRL B-16295</strain>
    </source>
</reference>
<evidence type="ECO:0000256" key="7">
    <source>
        <dbReference type="SAM" id="MobiDB-lite"/>
    </source>
</evidence>
<evidence type="ECO:0000256" key="1">
    <source>
        <dbReference type="ARBA" id="ARBA00004141"/>
    </source>
</evidence>
<evidence type="ECO:0000256" key="5">
    <source>
        <dbReference type="ARBA" id="ARBA00022989"/>
    </source>
</evidence>
<feature type="transmembrane region" description="Helical" evidence="8">
    <location>
        <begin position="46"/>
        <end position="69"/>
    </location>
</feature>
<comment type="subcellular location">
    <subcellularLocation>
        <location evidence="1">Membrane</location>
        <topology evidence="1">Multi-pass membrane protein</topology>
    </subcellularLocation>
</comment>
<dbReference type="Gene3D" id="1.20.1510.10">
    <property type="entry name" value="Cation efflux protein transmembrane domain"/>
    <property type="match status" value="1"/>
</dbReference>
<dbReference type="SUPFAM" id="SSF160240">
    <property type="entry name" value="Cation efflux protein cytoplasmic domain-like"/>
    <property type="match status" value="1"/>
</dbReference>
<dbReference type="RefSeq" id="WP_260726758.1">
    <property type="nucleotide sequence ID" value="NZ_BAAABS010000001.1"/>
</dbReference>
<feature type="transmembrane region" description="Helical" evidence="8">
    <location>
        <begin position="145"/>
        <end position="165"/>
    </location>
</feature>
<dbReference type="SUPFAM" id="SSF161111">
    <property type="entry name" value="Cation efflux protein transmembrane domain-like"/>
    <property type="match status" value="1"/>
</dbReference>
<accession>A0ABY5Z5S3</accession>
<dbReference type="NCBIfam" id="TIGR01297">
    <property type="entry name" value="CDF"/>
    <property type="match status" value="1"/>
</dbReference>
<dbReference type="PANTHER" id="PTHR43840">
    <property type="entry name" value="MITOCHONDRIAL METAL TRANSPORTER 1-RELATED"/>
    <property type="match status" value="1"/>
</dbReference>
<dbReference type="InterPro" id="IPR027469">
    <property type="entry name" value="Cation_efflux_TMD_sf"/>
</dbReference>
<feature type="region of interest" description="Disordered" evidence="7">
    <location>
        <begin position="315"/>
        <end position="336"/>
    </location>
</feature>
<dbReference type="EMBL" id="CP073721">
    <property type="protein sequence ID" value="UWZ37401.1"/>
    <property type="molecule type" value="Genomic_DNA"/>
</dbReference>
<gene>
    <name evidence="11" type="ORF">Drose_03715</name>
</gene>
<evidence type="ECO:0000259" key="10">
    <source>
        <dbReference type="Pfam" id="PF16916"/>
    </source>
</evidence>
<feature type="transmembrane region" description="Helical" evidence="8">
    <location>
        <begin position="186"/>
        <end position="209"/>
    </location>
</feature>
<feature type="transmembrane region" description="Helical" evidence="8">
    <location>
        <begin position="81"/>
        <end position="101"/>
    </location>
</feature>
<dbReference type="InterPro" id="IPR002524">
    <property type="entry name" value="Cation_efflux"/>
</dbReference>
<dbReference type="InterPro" id="IPR058533">
    <property type="entry name" value="Cation_efflux_TM"/>
</dbReference>
<dbReference type="InterPro" id="IPR050291">
    <property type="entry name" value="CDF_Transporter"/>
</dbReference>
<feature type="compositionally biased region" description="Basic and acidic residues" evidence="7">
    <location>
        <begin position="318"/>
        <end position="336"/>
    </location>
</feature>
<keyword evidence="5 8" id="KW-1133">Transmembrane helix</keyword>
<evidence type="ECO:0000259" key="9">
    <source>
        <dbReference type="Pfam" id="PF01545"/>
    </source>
</evidence>
<evidence type="ECO:0000256" key="3">
    <source>
        <dbReference type="ARBA" id="ARBA00022448"/>
    </source>
</evidence>